<evidence type="ECO:0000313" key="3">
    <source>
        <dbReference type="Proteomes" id="UP000289703"/>
    </source>
</evidence>
<dbReference type="EMBL" id="SAXA01000009">
    <property type="protein sequence ID" value="RXQ92929.1"/>
    <property type="molecule type" value="Genomic_DNA"/>
</dbReference>
<dbReference type="Gene3D" id="3.40.50.12780">
    <property type="entry name" value="N-terminal domain of ligase-like"/>
    <property type="match status" value="1"/>
</dbReference>
<dbReference type="SUPFAM" id="SSF56801">
    <property type="entry name" value="Acetyl-CoA synthetase-like"/>
    <property type="match status" value="1"/>
</dbReference>
<dbReference type="InterPro" id="IPR007534">
    <property type="entry name" value="LuxE"/>
</dbReference>
<dbReference type="InterPro" id="IPR042099">
    <property type="entry name" value="ANL_N_sf"/>
</dbReference>
<keyword evidence="2" id="KW-0808">Transferase</keyword>
<dbReference type="AlphaFoldDB" id="A0A4Q1JKJ5"/>
<evidence type="ECO:0000259" key="1">
    <source>
        <dbReference type="Pfam" id="PF04443"/>
    </source>
</evidence>
<feature type="domain" description="Acyl-protein synthetase LuxE" evidence="1">
    <location>
        <begin position="21"/>
        <end position="328"/>
    </location>
</feature>
<organism evidence="2 3">
    <name type="scientific">Ancylomarina salipaludis</name>
    <dbReference type="NCBI Taxonomy" id="2501299"/>
    <lineage>
        <taxon>Bacteria</taxon>
        <taxon>Pseudomonadati</taxon>
        <taxon>Bacteroidota</taxon>
        <taxon>Bacteroidia</taxon>
        <taxon>Marinilabiliales</taxon>
        <taxon>Marinifilaceae</taxon>
        <taxon>Ancylomarina</taxon>
    </lineage>
</organism>
<accession>A0A4Q1JKJ5</accession>
<evidence type="ECO:0000313" key="2">
    <source>
        <dbReference type="EMBL" id="RXQ92929.1"/>
    </source>
</evidence>
<keyword evidence="3" id="KW-1185">Reference proteome</keyword>
<proteinExistence type="predicted"/>
<sequence length="328" mass="37242">MTDLKHRIFNIQSEEEFRQIAFEVFQFQATNNPVYAEYIKLLNVDVSKIDAIHKIPFLPIEFFKSHKVVSSQEEAKAIFTSSGTTGNLTSRHYVPDLGIYEDSFTKGFEAFYGPVNEYCILALLPSYLEREGSSLIYMMEKLIKDSGHPKSGFYLNNHEELIANLNELKSQNQKVLLLGVSFALLELAENHQLDLGEVIVMETGGMKGRRKEMTREELHAIFTSRLGVKKIHSEYGMTELLSQGYSKGDSLFKTPAWMKILIRDAYDPFSYERTGRSGGVNVIDLANLYSCSFIETQDLGKIHADGKFEILGRFDNSDIRGCNLLVSE</sequence>
<dbReference type="GO" id="GO:0008218">
    <property type="term" value="P:bioluminescence"/>
    <property type="evidence" value="ECO:0007669"/>
    <property type="project" value="InterPro"/>
</dbReference>
<dbReference type="Pfam" id="PF04443">
    <property type="entry name" value="LuxE"/>
    <property type="match status" value="1"/>
</dbReference>
<name>A0A4Q1JKJ5_9BACT</name>
<dbReference type="OrthoDB" id="182577at2"/>
<reference evidence="2 3" key="1">
    <citation type="submission" date="2019-01" db="EMBL/GenBank/DDBJ databases">
        <title>Ancylomarina salipaludis sp. nov., isolated from a salt marsh.</title>
        <authorList>
            <person name="Yoon J.-H."/>
        </authorList>
    </citation>
    <scope>NUCLEOTIDE SEQUENCE [LARGE SCALE GENOMIC DNA]</scope>
    <source>
        <strain evidence="2 3">SHSM-M15</strain>
    </source>
</reference>
<dbReference type="Proteomes" id="UP000289703">
    <property type="component" value="Unassembled WGS sequence"/>
</dbReference>
<comment type="caution">
    <text evidence="2">The sequence shown here is derived from an EMBL/GenBank/DDBJ whole genome shotgun (WGS) entry which is preliminary data.</text>
</comment>
<gene>
    <name evidence="2" type="ORF">EO244_10650</name>
</gene>
<dbReference type="GO" id="GO:0016740">
    <property type="term" value="F:transferase activity"/>
    <property type="evidence" value="ECO:0007669"/>
    <property type="project" value="UniProtKB-KW"/>
</dbReference>
<protein>
    <submittedName>
        <fullName evidence="2">Acyl transferase</fullName>
    </submittedName>
</protein>
<dbReference type="RefSeq" id="WP_129254660.1">
    <property type="nucleotide sequence ID" value="NZ_SAXA01000009.1"/>
</dbReference>
<dbReference type="GO" id="GO:0047474">
    <property type="term" value="F:long-chain fatty acid--protein ligase activity"/>
    <property type="evidence" value="ECO:0007669"/>
    <property type="project" value="InterPro"/>
</dbReference>